<organism evidence="1 2">
    <name type="scientific">Clostridium punense</name>
    <dbReference type="NCBI Taxonomy" id="1054297"/>
    <lineage>
        <taxon>Bacteria</taxon>
        <taxon>Bacillati</taxon>
        <taxon>Bacillota</taxon>
        <taxon>Clostridia</taxon>
        <taxon>Eubacteriales</taxon>
        <taxon>Clostridiaceae</taxon>
        <taxon>Clostridium</taxon>
    </lineage>
</organism>
<sequence length="78" mass="8417">MEEKKLIVCARCGEKISHNSDLVVVVNFIAPIPYHNDCYSKELKGLSGFGVSNQPINGSMGVVQTLVSALGALMFPLH</sequence>
<dbReference type="Proteomes" id="UP001519308">
    <property type="component" value="Unassembled WGS sequence"/>
</dbReference>
<proteinExistence type="predicted"/>
<comment type="caution">
    <text evidence="1">The sequence shown here is derived from an EMBL/GenBank/DDBJ whole genome shotgun (WGS) entry which is preliminary data.</text>
</comment>
<dbReference type="EMBL" id="JAGGLL010000007">
    <property type="protein sequence ID" value="MBP2021388.1"/>
    <property type="molecule type" value="Genomic_DNA"/>
</dbReference>
<dbReference type="RefSeq" id="WP_021283942.1">
    <property type="nucleotide sequence ID" value="NZ_JAGGLL010000007.1"/>
</dbReference>
<protein>
    <submittedName>
        <fullName evidence="1">Uncharacterized protein</fullName>
    </submittedName>
</protein>
<evidence type="ECO:0000313" key="2">
    <source>
        <dbReference type="Proteomes" id="UP001519308"/>
    </source>
</evidence>
<name>A0ABS4K0T1_9CLOT</name>
<evidence type="ECO:0000313" key="1">
    <source>
        <dbReference type="EMBL" id="MBP2021388.1"/>
    </source>
</evidence>
<reference evidence="1 2" key="1">
    <citation type="submission" date="2021-03" db="EMBL/GenBank/DDBJ databases">
        <title>Genomic Encyclopedia of Type Strains, Phase IV (KMG-IV): sequencing the most valuable type-strain genomes for metagenomic binning, comparative biology and taxonomic classification.</title>
        <authorList>
            <person name="Goeker M."/>
        </authorList>
    </citation>
    <scope>NUCLEOTIDE SEQUENCE [LARGE SCALE GENOMIC DNA]</scope>
    <source>
        <strain evidence="1 2">DSM 28650</strain>
    </source>
</reference>
<accession>A0ABS4K0T1</accession>
<keyword evidence="2" id="KW-1185">Reference proteome</keyword>
<gene>
    <name evidence="1" type="ORF">J2Z44_001184</name>
</gene>